<keyword evidence="8" id="KW-0963">Cytoplasm</keyword>
<evidence type="ECO:0000256" key="4">
    <source>
        <dbReference type="ARBA" id="ARBA00022605"/>
    </source>
</evidence>
<dbReference type="InterPro" id="IPR016181">
    <property type="entry name" value="Acyl_CoA_acyltransferase"/>
</dbReference>
<reference evidence="11" key="1">
    <citation type="submission" date="2016-10" db="EMBL/GenBank/DDBJ databases">
        <authorList>
            <person name="Varghese N."/>
            <person name="Submissions S."/>
        </authorList>
    </citation>
    <scope>NUCLEOTIDE SEQUENCE [LARGE SCALE GENOMIC DNA]</scope>
    <source>
        <strain evidence="11">Nm10</strain>
    </source>
</reference>
<evidence type="ECO:0000256" key="8">
    <source>
        <dbReference type="HAMAP-Rule" id="MF_01105"/>
    </source>
</evidence>
<organism evidence="10 11">
    <name type="scientific">Nitrosomonas ureae</name>
    <dbReference type="NCBI Taxonomy" id="44577"/>
    <lineage>
        <taxon>Bacteria</taxon>
        <taxon>Pseudomonadati</taxon>
        <taxon>Pseudomonadota</taxon>
        <taxon>Betaproteobacteria</taxon>
        <taxon>Nitrosomonadales</taxon>
        <taxon>Nitrosomonadaceae</taxon>
        <taxon>Nitrosomonas</taxon>
    </lineage>
</organism>
<feature type="domain" description="N-acetyltransferase" evidence="9">
    <location>
        <begin position="306"/>
        <end position="445"/>
    </location>
</feature>
<dbReference type="InterPro" id="IPR010167">
    <property type="entry name" value="NH2A_AcTrfase"/>
</dbReference>
<dbReference type="UniPathway" id="UPA00068">
    <property type="reaction ID" value="UER00106"/>
</dbReference>
<dbReference type="PANTHER" id="PTHR30602">
    <property type="entry name" value="AMINO-ACID ACETYLTRANSFERASE"/>
    <property type="match status" value="1"/>
</dbReference>
<dbReference type="InterPro" id="IPR036393">
    <property type="entry name" value="AceGlu_kinase-like_sf"/>
</dbReference>
<evidence type="ECO:0000256" key="7">
    <source>
        <dbReference type="ARBA" id="ARBA00048372"/>
    </source>
</evidence>
<comment type="catalytic activity">
    <reaction evidence="7 8">
        <text>L-glutamate + acetyl-CoA = N-acetyl-L-glutamate + CoA + H(+)</text>
        <dbReference type="Rhea" id="RHEA:24292"/>
        <dbReference type="ChEBI" id="CHEBI:15378"/>
        <dbReference type="ChEBI" id="CHEBI:29985"/>
        <dbReference type="ChEBI" id="CHEBI:44337"/>
        <dbReference type="ChEBI" id="CHEBI:57287"/>
        <dbReference type="ChEBI" id="CHEBI:57288"/>
        <dbReference type="EC" id="2.3.1.1"/>
    </reaction>
</comment>
<evidence type="ECO:0000259" key="9">
    <source>
        <dbReference type="PROSITE" id="PS51186"/>
    </source>
</evidence>
<dbReference type="HAMAP" id="MF_01105">
    <property type="entry name" value="N_acetyl_glu_synth"/>
    <property type="match status" value="1"/>
</dbReference>
<dbReference type="SUPFAM" id="SSF53633">
    <property type="entry name" value="Carbamate kinase-like"/>
    <property type="match status" value="1"/>
</dbReference>
<keyword evidence="3 8" id="KW-0055">Arginine biosynthesis</keyword>
<dbReference type="CDD" id="cd04237">
    <property type="entry name" value="AAK_NAGS-ABP"/>
    <property type="match status" value="1"/>
</dbReference>
<dbReference type="GO" id="GO:0006526">
    <property type="term" value="P:L-arginine biosynthetic process"/>
    <property type="evidence" value="ECO:0007669"/>
    <property type="project" value="UniProtKB-UniRule"/>
</dbReference>
<dbReference type="InterPro" id="IPR000182">
    <property type="entry name" value="GNAT_dom"/>
</dbReference>
<dbReference type="NCBIfam" id="NF003641">
    <property type="entry name" value="PRK05279.1"/>
    <property type="match status" value="1"/>
</dbReference>
<dbReference type="AlphaFoldDB" id="A0A1H2DQ78"/>
<evidence type="ECO:0000256" key="6">
    <source>
        <dbReference type="ARBA" id="ARBA00023315"/>
    </source>
</evidence>
<dbReference type="GO" id="GO:0005737">
    <property type="term" value="C:cytoplasm"/>
    <property type="evidence" value="ECO:0007669"/>
    <property type="project" value="UniProtKB-SubCell"/>
</dbReference>
<dbReference type="PROSITE" id="PS51186">
    <property type="entry name" value="GNAT"/>
    <property type="match status" value="1"/>
</dbReference>
<dbReference type="NCBIfam" id="TIGR01890">
    <property type="entry name" value="N-Ac-Glu-synth"/>
    <property type="match status" value="1"/>
</dbReference>
<dbReference type="InterPro" id="IPR033719">
    <property type="entry name" value="NAGS_kin"/>
</dbReference>
<name>A0A1H2DQ78_9PROT</name>
<evidence type="ECO:0000313" key="11">
    <source>
        <dbReference type="Proteomes" id="UP000182882"/>
    </source>
</evidence>
<dbReference type="Pfam" id="PF00696">
    <property type="entry name" value="AA_kinase"/>
    <property type="match status" value="1"/>
</dbReference>
<keyword evidence="5 8" id="KW-0808">Transferase</keyword>
<dbReference type="EC" id="2.3.1.1" evidence="8"/>
<comment type="miscellaneous">
    <text evidence="8">In bacteria which possess the bifunctional enzyme ornithine acetyltransferase/N-acetylglutamate synthase (ArgJ), ArgA fulfills an anaplerotic role.</text>
</comment>
<keyword evidence="4 8" id="KW-0028">Amino-acid biosynthesis</keyword>
<dbReference type="SUPFAM" id="SSF55729">
    <property type="entry name" value="Acyl-CoA N-acyltransferases (Nat)"/>
    <property type="match status" value="1"/>
</dbReference>
<dbReference type="EMBL" id="FNLN01000003">
    <property type="protein sequence ID" value="SDT84966.1"/>
    <property type="molecule type" value="Genomic_DNA"/>
</dbReference>
<proteinExistence type="inferred from homology"/>
<gene>
    <name evidence="8" type="primary">argA</name>
    <name evidence="10" type="ORF">SAMN05216406_1038</name>
</gene>
<evidence type="ECO:0000313" key="10">
    <source>
        <dbReference type="EMBL" id="SDT84966.1"/>
    </source>
</evidence>
<dbReference type="PIRSF" id="PIRSF000423">
    <property type="entry name" value="ArgA"/>
    <property type="match status" value="1"/>
</dbReference>
<evidence type="ECO:0000256" key="2">
    <source>
        <dbReference type="ARBA" id="ARBA00009145"/>
    </source>
</evidence>
<dbReference type="RefSeq" id="WP_082633011.1">
    <property type="nucleotide sequence ID" value="NZ_CP013341.1"/>
</dbReference>
<evidence type="ECO:0000256" key="5">
    <source>
        <dbReference type="ARBA" id="ARBA00022679"/>
    </source>
</evidence>
<evidence type="ECO:0000256" key="1">
    <source>
        <dbReference type="ARBA" id="ARBA00004925"/>
    </source>
</evidence>
<keyword evidence="6 8" id="KW-0012">Acyltransferase</keyword>
<dbReference type="GO" id="GO:0004042">
    <property type="term" value="F:L-glutamate N-acetyltransferase activity"/>
    <property type="evidence" value="ECO:0007669"/>
    <property type="project" value="UniProtKB-UniRule"/>
</dbReference>
<dbReference type="PANTHER" id="PTHR30602:SF12">
    <property type="entry name" value="AMINO-ACID ACETYLTRANSFERASE NAGS1, CHLOROPLASTIC-RELATED"/>
    <property type="match status" value="1"/>
</dbReference>
<dbReference type="Proteomes" id="UP000182882">
    <property type="component" value="Unassembled WGS sequence"/>
</dbReference>
<keyword evidence="11" id="KW-1185">Reference proteome</keyword>
<dbReference type="Gene3D" id="3.40.630.30">
    <property type="match status" value="1"/>
</dbReference>
<dbReference type="InterPro" id="IPR001048">
    <property type="entry name" value="Asp/Glu/Uridylate_kinase"/>
</dbReference>
<dbReference type="CDD" id="cd04301">
    <property type="entry name" value="NAT_SF"/>
    <property type="match status" value="1"/>
</dbReference>
<dbReference type="Pfam" id="PF00583">
    <property type="entry name" value="Acetyltransf_1"/>
    <property type="match status" value="1"/>
</dbReference>
<comment type="pathway">
    <text evidence="1 8">Amino-acid biosynthesis; L-arginine biosynthesis; N(2)-acetyl-L-ornithine from L-glutamate: step 1/4.</text>
</comment>
<protein>
    <recommendedName>
        <fullName evidence="8">Amino-acid acetyltransferase</fullName>
        <ecNumber evidence="8">2.3.1.1</ecNumber>
    </recommendedName>
    <alternativeName>
        <fullName evidence="8">N-acetylglutamate synthase</fullName>
        <shortName evidence="8">AGS</shortName>
        <shortName evidence="8">NAGS</shortName>
    </alternativeName>
</protein>
<comment type="subcellular location">
    <subcellularLocation>
        <location evidence="8">Cytoplasm</location>
    </subcellularLocation>
</comment>
<comment type="similarity">
    <text evidence="2 8">Belongs to the acetyltransferase family. ArgA subfamily.</text>
</comment>
<dbReference type="Gene3D" id="3.40.1160.10">
    <property type="entry name" value="Acetylglutamate kinase-like"/>
    <property type="match status" value="1"/>
</dbReference>
<sequence length="452" mass="50330">MTINNKMNAMTEFVSWFRSVAPYIHAFRDKVFILGFGGEIITDAKFVHFIHDISLLASLGVRLVLVHGARPQIQLRLNESQLETQTVTGMRVTDPASLQCVKEAVGRVHHEIAALLSMGLPNSPMANAAIRVTSGNFVTACPHGIIQGVDLMHTGKVRKINAQAIHSRLEQGDVVLISPLGYSPTGEIFNLTMENVATEVAIALHAEKLIFLLDTADYDSSDTDKSELLPRELTVAESNLLLRNKTPEPTPLLADTIRPWLQSATKACEMGVTRTHLISRHNDGAILQELFTHHGIGTMISQETLQTLRKAKIEDVGGILQLIEPLEAEGILVRRSRELLEIEIDRFTVLEHDGSMLGCAALYPFSEEHAGELACLAIHPNYRDRGYGSHLLKHIEKETMSQNIYTLFVLTTHAAHWFIEHGFNEATTAELPPAKQNLYNYQRRSKVLIKHL</sequence>
<evidence type="ECO:0000256" key="3">
    <source>
        <dbReference type="ARBA" id="ARBA00022571"/>
    </source>
</evidence>
<accession>A0A1H2DQ78</accession>